<dbReference type="EMBL" id="JBHSBU010000001">
    <property type="protein sequence ID" value="MFC4159069.1"/>
    <property type="molecule type" value="Genomic_DNA"/>
</dbReference>
<organism evidence="4 5">
    <name type="scientific">Chitinimonas lacunae</name>
    <dbReference type="NCBI Taxonomy" id="1963018"/>
    <lineage>
        <taxon>Bacteria</taxon>
        <taxon>Pseudomonadati</taxon>
        <taxon>Pseudomonadota</taxon>
        <taxon>Betaproteobacteria</taxon>
        <taxon>Neisseriales</taxon>
        <taxon>Chitinibacteraceae</taxon>
        <taxon>Chitinimonas</taxon>
    </lineage>
</organism>
<evidence type="ECO:0000256" key="3">
    <source>
        <dbReference type="ARBA" id="ARBA00022729"/>
    </source>
</evidence>
<dbReference type="RefSeq" id="WP_378162423.1">
    <property type="nucleotide sequence ID" value="NZ_JBHSBU010000001.1"/>
</dbReference>
<dbReference type="SUPFAM" id="SSF50876">
    <property type="entry name" value="Avidin/streptavidin"/>
    <property type="match status" value="1"/>
</dbReference>
<reference evidence="5" key="1">
    <citation type="journal article" date="2019" name="Int. J. Syst. Evol. Microbiol.">
        <title>The Global Catalogue of Microorganisms (GCM) 10K type strain sequencing project: providing services to taxonomists for standard genome sequencing and annotation.</title>
        <authorList>
            <consortium name="The Broad Institute Genomics Platform"/>
            <consortium name="The Broad Institute Genome Sequencing Center for Infectious Disease"/>
            <person name="Wu L."/>
            <person name="Ma J."/>
        </authorList>
    </citation>
    <scope>NUCLEOTIDE SEQUENCE [LARGE SCALE GENOMIC DNA]</scope>
    <source>
        <strain evidence="5">LMG 29894</strain>
    </source>
</reference>
<evidence type="ECO:0000313" key="5">
    <source>
        <dbReference type="Proteomes" id="UP001595791"/>
    </source>
</evidence>
<dbReference type="Proteomes" id="UP001595791">
    <property type="component" value="Unassembled WGS sequence"/>
</dbReference>
<dbReference type="PANTHER" id="PTHR34399:SF3">
    <property type="entry name" value="AVID PROTEIN-RELATED"/>
    <property type="match status" value="1"/>
</dbReference>
<comment type="caution">
    <text evidence="4">The sequence shown here is derived from an EMBL/GenBank/DDBJ whole genome shotgun (WGS) entry which is preliminary data.</text>
</comment>
<dbReference type="InterPro" id="IPR051764">
    <property type="entry name" value="Avidin/Streptavidin-rel"/>
</dbReference>
<name>A0ABV8MLM6_9NEIS</name>
<comment type="subcellular location">
    <subcellularLocation>
        <location evidence="1">Secreted</location>
    </subcellularLocation>
</comment>
<proteinExistence type="predicted"/>
<keyword evidence="3" id="KW-0732">Signal</keyword>
<sequence>MSHEQMLRRAQPGIGPIVNFSGVWKNELGSKAVLEQDNMRLSGTYESAVSADGHKTTGELRGYVNGDLISFVVHWREFQAITAWVGQLLPGSSTALKTLWQMTSQVAPGEEWASINAGSDLFKRQP</sequence>
<accession>A0ABV8MLM6</accession>
<gene>
    <name evidence="4" type="ORF">ACFOW7_06835</name>
</gene>
<dbReference type="PANTHER" id="PTHR34399">
    <property type="entry name" value="AVIDIN-RELATED"/>
    <property type="match status" value="1"/>
</dbReference>
<dbReference type="Gene3D" id="2.40.128.30">
    <property type="entry name" value="Avidin-like"/>
    <property type="match status" value="1"/>
</dbReference>
<evidence type="ECO:0000256" key="2">
    <source>
        <dbReference type="ARBA" id="ARBA00022525"/>
    </source>
</evidence>
<dbReference type="Pfam" id="PF01382">
    <property type="entry name" value="Avidin"/>
    <property type="match status" value="1"/>
</dbReference>
<keyword evidence="5" id="KW-1185">Reference proteome</keyword>
<dbReference type="InterPro" id="IPR036896">
    <property type="entry name" value="Avidin-like_sf"/>
</dbReference>
<evidence type="ECO:0000256" key="1">
    <source>
        <dbReference type="ARBA" id="ARBA00004613"/>
    </source>
</evidence>
<dbReference type="InterPro" id="IPR005468">
    <property type="entry name" value="Avidin/str"/>
</dbReference>
<keyword evidence="2" id="KW-0964">Secreted</keyword>
<protein>
    <submittedName>
        <fullName evidence="4">Avidin/streptavidin family protein</fullName>
    </submittedName>
</protein>
<evidence type="ECO:0000313" key="4">
    <source>
        <dbReference type="EMBL" id="MFC4159069.1"/>
    </source>
</evidence>
<dbReference type="PROSITE" id="PS51326">
    <property type="entry name" value="AVIDIN_2"/>
    <property type="match status" value="1"/>
</dbReference>